<protein>
    <submittedName>
        <fullName evidence="2">Uncharacterized protein DUF4831</fullName>
    </submittedName>
</protein>
<dbReference type="RefSeq" id="WP_110308955.1">
    <property type="nucleotide sequence ID" value="NZ_QICL01000001.1"/>
</dbReference>
<name>A0A2V3PTN0_9BACT</name>
<dbReference type="Pfam" id="PF16115">
    <property type="entry name" value="DUF4831"/>
    <property type="match status" value="1"/>
</dbReference>
<feature type="signal peptide" evidence="1">
    <location>
        <begin position="1"/>
        <end position="19"/>
    </location>
</feature>
<dbReference type="InterPro" id="IPR032265">
    <property type="entry name" value="DUF4831"/>
</dbReference>
<dbReference type="Proteomes" id="UP000247973">
    <property type="component" value="Unassembled WGS sequence"/>
</dbReference>
<keyword evidence="3" id="KW-1185">Reference proteome</keyword>
<dbReference type="AlphaFoldDB" id="A0A2V3PTN0"/>
<evidence type="ECO:0000313" key="3">
    <source>
        <dbReference type="Proteomes" id="UP000247973"/>
    </source>
</evidence>
<proteinExistence type="predicted"/>
<evidence type="ECO:0000256" key="1">
    <source>
        <dbReference type="SAM" id="SignalP"/>
    </source>
</evidence>
<dbReference type="OrthoDB" id="1092380at2"/>
<accession>A0A2V3PTN0</accession>
<sequence>MKRYYIGLLSLLLAGALPAQNTVKMSAVKSNDFGVSYTLPKTTIVIKADATKTTRKAGDFYEYAERYLNISNPITQDETIYTINALTATTGAVPDKEKSYLVEFRSGTTAPFVTLTKDGLICAINADAQFSPVEQAANTAAEEAAKALPNPNSFLSEETLRAGSKAKQAELISKQIFLLRETRNNILTGEADNMPPDGNAYKLVMERLDLQEKALTSMFSGNESVESLSKSYTVIPTTKDISNQIVFRFSKKLGFVESENMAGAPVTLTLINKEPAGEPPVLSPKDQKAWDDKFAKGIIYNIPAKASMKVDFDNKTWVNKEIDVVQYGKQEVLIPKMFENNKQPVKVIFFPEMGAIKQIIQ</sequence>
<keyword evidence="1" id="KW-0732">Signal</keyword>
<comment type="caution">
    <text evidence="2">The sequence shown here is derived from an EMBL/GenBank/DDBJ whole genome shotgun (WGS) entry which is preliminary data.</text>
</comment>
<evidence type="ECO:0000313" key="2">
    <source>
        <dbReference type="EMBL" id="PXV68983.1"/>
    </source>
</evidence>
<feature type="chain" id="PRO_5016124489" evidence="1">
    <location>
        <begin position="20"/>
        <end position="361"/>
    </location>
</feature>
<dbReference type="EMBL" id="QICL01000001">
    <property type="protein sequence ID" value="PXV68983.1"/>
    <property type="molecule type" value="Genomic_DNA"/>
</dbReference>
<gene>
    <name evidence="2" type="ORF">CLV62_101249</name>
</gene>
<organism evidence="2 3">
    <name type="scientific">Dysgonomonas alginatilytica</name>
    <dbReference type="NCBI Taxonomy" id="1605892"/>
    <lineage>
        <taxon>Bacteria</taxon>
        <taxon>Pseudomonadati</taxon>
        <taxon>Bacteroidota</taxon>
        <taxon>Bacteroidia</taxon>
        <taxon>Bacteroidales</taxon>
        <taxon>Dysgonomonadaceae</taxon>
        <taxon>Dysgonomonas</taxon>
    </lineage>
</organism>
<reference evidence="2 3" key="1">
    <citation type="submission" date="2018-03" db="EMBL/GenBank/DDBJ databases">
        <title>Genomic Encyclopedia of Archaeal and Bacterial Type Strains, Phase II (KMG-II): from individual species to whole genera.</title>
        <authorList>
            <person name="Goeker M."/>
        </authorList>
    </citation>
    <scope>NUCLEOTIDE SEQUENCE [LARGE SCALE GENOMIC DNA]</scope>
    <source>
        <strain evidence="2 3">DSM 100214</strain>
    </source>
</reference>